<name>A0A7H0H2J9_9ACTN</name>
<sequence>MTRTRVPSPAATTRPEPTRAHPGYLEDVLALAMARALTMDVTVSRALLRERLASSVRRIESEGETISEMEMDAVVSTILHNMAGPDGAVGRT</sequence>
<dbReference type="Proteomes" id="UP000516117">
    <property type="component" value="Chromosome"/>
</dbReference>
<dbReference type="AlphaFoldDB" id="A0A7H0H2J9"/>
<evidence type="ECO:0000313" key="3">
    <source>
        <dbReference type="Proteomes" id="UP000516117"/>
    </source>
</evidence>
<accession>A0A7H0H2J9</accession>
<keyword evidence="3" id="KW-1185">Reference proteome</keyword>
<evidence type="ECO:0000313" key="2">
    <source>
        <dbReference type="EMBL" id="QNP54765.1"/>
    </source>
</evidence>
<proteinExistence type="predicted"/>
<dbReference type="EMBL" id="CP060789">
    <property type="protein sequence ID" value="QNP54765.1"/>
    <property type="molecule type" value="Genomic_DNA"/>
</dbReference>
<protein>
    <submittedName>
        <fullName evidence="2">Uncharacterized protein</fullName>
    </submittedName>
</protein>
<reference evidence="2 3" key="1">
    <citation type="submission" date="2020-08" db="EMBL/GenBank/DDBJ databases">
        <title>Genome sequence of Tessaracoccus defluvii JCM 17540T.</title>
        <authorList>
            <person name="Hyun D.-W."/>
            <person name="Bae J.-W."/>
        </authorList>
    </citation>
    <scope>NUCLEOTIDE SEQUENCE [LARGE SCALE GENOMIC DNA]</scope>
    <source>
        <strain evidence="2 3">JCM 17540</strain>
    </source>
</reference>
<gene>
    <name evidence="2" type="ORF">H9L22_10675</name>
</gene>
<evidence type="ECO:0000256" key="1">
    <source>
        <dbReference type="SAM" id="MobiDB-lite"/>
    </source>
</evidence>
<organism evidence="2 3">
    <name type="scientific">Tessaracoccus defluvii</name>
    <dbReference type="NCBI Taxonomy" id="1285901"/>
    <lineage>
        <taxon>Bacteria</taxon>
        <taxon>Bacillati</taxon>
        <taxon>Actinomycetota</taxon>
        <taxon>Actinomycetes</taxon>
        <taxon>Propionibacteriales</taxon>
        <taxon>Propionibacteriaceae</taxon>
        <taxon>Tessaracoccus</taxon>
    </lineage>
</organism>
<dbReference type="RefSeq" id="WP_187719901.1">
    <property type="nucleotide sequence ID" value="NZ_BAABBL010000027.1"/>
</dbReference>
<feature type="region of interest" description="Disordered" evidence="1">
    <location>
        <begin position="1"/>
        <end position="21"/>
    </location>
</feature>
<dbReference type="KEGG" id="tdf:H9L22_10675"/>